<organism evidence="1 2">
    <name type="scientific">Datura stramonium</name>
    <name type="common">Jimsonweed</name>
    <name type="synonym">Common thornapple</name>
    <dbReference type="NCBI Taxonomy" id="4076"/>
    <lineage>
        <taxon>Eukaryota</taxon>
        <taxon>Viridiplantae</taxon>
        <taxon>Streptophyta</taxon>
        <taxon>Embryophyta</taxon>
        <taxon>Tracheophyta</taxon>
        <taxon>Spermatophyta</taxon>
        <taxon>Magnoliopsida</taxon>
        <taxon>eudicotyledons</taxon>
        <taxon>Gunneridae</taxon>
        <taxon>Pentapetalae</taxon>
        <taxon>asterids</taxon>
        <taxon>lamiids</taxon>
        <taxon>Solanales</taxon>
        <taxon>Solanaceae</taxon>
        <taxon>Solanoideae</taxon>
        <taxon>Datureae</taxon>
        <taxon>Datura</taxon>
    </lineage>
</organism>
<gene>
    <name evidence="1" type="ORF">HAX54_000253</name>
</gene>
<dbReference type="Proteomes" id="UP000823775">
    <property type="component" value="Unassembled WGS sequence"/>
</dbReference>
<dbReference type="EMBL" id="JACEIK010010053">
    <property type="protein sequence ID" value="MCE3214909.1"/>
    <property type="molecule type" value="Genomic_DNA"/>
</dbReference>
<sequence length="74" mass="8173">MIYVENELGNTFLPRDERLVFESSVIGIIPICVLTSDEINIDDDSVGAVEDASEVELLAKVVFRYIGESTAVRP</sequence>
<name>A0ABS8WPT2_DATST</name>
<comment type="caution">
    <text evidence="1">The sequence shown here is derived from an EMBL/GenBank/DDBJ whole genome shotgun (WGS) entry which is preliminary data.</text>
</comment>
<keyword evidence="2" id="KW-1185">Reference proteome</keyword>
<evidence type="ECO:0000313" key="1">
    <source>
        <dbReference type="EMBL" id="MCE3214909.1"/>
    </source>
</evidence>
<protein>
    <submittedName>
        <fullName evidence="1">Uncharacterized protein</fullName>
    </submittedName>
</protein>
<accession>A0ABS8WPT2</accession>
<reference evidence="1 2" key="1">
    <citation type="journal article" date="2021" name="BMC Genomics">
        <title>Datura genome reveals duplications of psychoactive alkaloid biosynthetic genes and high mutation rate following tissue culture.</title>
        <authorList>
            <person name="Rajewski A."/>
            <person name="Carter-House D."/>
            <person name="Stajich J."/>
            <person name="Litt A."/>
        </authorList>
    </citation>
    <scope>NUCLEOTIDE SEQUENCE [LARGE SCALE GENOMIC DNA]</scope>
    <source>
        <strain evidence="1">AR-01</strain>
    </source>
</reference>
<evidence type="ECO:0000313" key="2">
    <source>
        <dbReference type="Proteomes" id="UP000823775"/>
    </source>
</evidence>
<proteinExistence type="predicted"/>